<gene>
    <name evidence="10" type="primary">holB_4</name>
    <name evidence="10" type="ORF">GALL_320420</name>
</gene>
<dbReference type="Pfam" id="PF13177">
    <property type="entry name" value="DNA_pol3_delta2"/>
    <property type="match status" value="1"/>
</dbReference>
<dbReference type="GO" id="GO:0003887">
    <property type="term" value="F:DNA-directed DNA polymerase activity"/>
    <property type="evidence" value="ECO:0007669"/>
    <property type="project" value="UniProtKB-KW"/>
</dbReference>
<evidence type="ECO:0000256" key="2">
    <source>
        <dbReference type="ARBA" id="ARBA00014363"/>
    </source>
</evidence>
<sequence>MTEVYPWQSDLWQKLVGMRSRMPHALLLEGRRGTGKLNFAYCLTQSLLCEQLLPGHVACGVCQSCNWLLQNNHPDFRMLEPADAENGADDEPAAAAKGTKKSQIAVDQVRELGEFVGLSSHRAGLRIILLHPAETLNTASANALLKMLEEPPAGVLFLLVSHQPQRLLPTIRSRCNVISMPTPRPPVAEAWLAKEGVADARARLAYAGGAPLLAMQTESGADLRLAELHALLHQGAHMDPFAATALCARDGVAAVVQVLQKWIYDVLSIHLTGQLRYHVSQLEPLQGLAKRVDLSRLLDFQRVLETACRHAQHPLNADLQLESLLIQYTQAFLATSKR</sequence>
<keyword evidence="4 10" id="KW-0548">Nucleotidyltransferase</keyword>
<dbReference type="GO" id="GO:0003677">
    <property type="term" value="F:DNA binding"/>
    <property type="evidence" value="ECO:0007669"/>
    <property type="project" value="InterPro"/>
</dbReference>
<dbReference type="Pfam" id="PF09115">
    <property type="entry name" value="DNApol3-delta_C"/>
    <property type="match status" value="1"/>
</dbReference>
<proteinExistence type="predicted"/>
<organism evidence="10">
    <name type="scientific">mine drainage metagenome</name>
    <dbReference type="NCBI Taxonomy" id="410659"/>
    <lineage>
        <taxon>unclassified sequences</taxon>
        <taxon>metagenomes</taxon>
        <taxon>ecological metagenomes</taxon>
    </lineage>
</organism>
<dbReference type="PANTHER" id="PTHR11669">
    <property type="entry name" value="REPLICATION FACTOR C / DNA POLYMERASE III GAMMA-TAU SUBUNIT"/>
    <property type="match status" value="1"/>
</dbReference>
<dbReference type="SUPFAM" id="SSF52540">
    <property type="entry name" value="P-loop containing nucleoside triphosphate hydrolases"/>
    <property type="match status" value="1"/>
</dbReference>
<dbReference type="GO" id="GO:0009360">
    <property type="term" value="C:DNA polymerase III complex"/>
    <property type="evidence" value="ECO:0007669"/>
    <property type="project" value="InterPro"/>
</dbReference>
<name>A0A1J5QR83_9ZZZZ</name>
<evidence type="ECO:0000256" key="6">
    <source>
        <dbReference type="ARBA" id="ARBA00022932"/>
    </source>
</evidence>
<evidence type="ECO:0000256" key="3">
    <source>
        <dbReference type="ARBA" id="ARBA00022679"/>
    </source>
</evidence>
<dbReference type="NCBIfam" id="TIGR00678">
    <property type="entry name" value="holB"/>
    <property type="match status" value="1"/>
</dbReference>
<dbReference type="PANTHER" id="PTHR11669:SF8">
    <property type="entry name" value="DNA POLYMERASE III SUBUNIT DELTA"/>
    <property type="match status" value="1"/>
</dbReference>
<comment type="catalytic activity">
    <reaction evidence="7">
        <text>DNA(n) + a 2'-deoxyribonucleoside 5'-triphosphate = DNA(n+1) + diphosphate</text>
        <dbReference type="Rhea" id="RHEA:22508"/>
        <dbReference type="Rhea" id="RHEA-COMP:17339"/>
        <dbReference type="Rhea" id="RHEA-COMP:17340"/>
        <dbReference type="ChEBI" id="CHEBI:33019"/>
        <dbReference type="ChEBI" id="CHEBI:61560"/>
        <dbReference type="ChEBI" id="CHEBI:173112"/>
        <dbReference type="EC" id="2.7.7.7"/>
    </reaction>
</comment>
<dbReference type="InterPro" id="IPR050238">
    <property type="entry name" value="DNA_Rep/Repair_Clamp_Loader"/>
</dbReference>
<evidence type="ECO:0000256" key="4">
    <source>
        <dbReference type="ARBA" id="ARBA00022695"/>
    </source>
</evidence>
<evidence type="ECO:0000313" key="10">
    <source>
        <dbReference type="EMBL" id="OIQ86102.1"/>
    </source>
</evidence>
<dbReference type="EC" id="2.7.7.7" evidence="1"/>
<dbReference type="AlphaFoldDB" id="A0A1J5QR83"/>
<feature type="domain" description="DNA polymerase III delta subunit C-terminal" evidence="9">
    <location>
        <begin position="224"/>
        <end position="328"/>
    </location>
</feature>
<feature type="compositionally biased region" description="Acidic residues" evidence="8">
    <location>
        <begin position="82"/>
        <end position="92"/>
    </location>
</feature>
<reference evidence="10" key="1">
    <citation type="submission" date="2016-10" db="EMBL/GenBank/DDBJ databases">
        <title>Sequence of Gallionella enrichment culture.</title>
        <authorList>
            <person name="Poehlein A."/>
            <person name="Muehling M."/>
            <person name="Daniel R."/>
        </authorList>
    </citation>
    <scope>NUCLEOTIDE SEQUENCE</scope>
</reference>
<evidence type="ECO:0000256" key="8">
    <source>
        <dbReference type="SAM" id="MobiDB-lite"/>
    </source>
</evidence>
<keyword evidence="3 10" id="KW-0808">Transferase</keyword>
<dbReference type="GO" id="GO:0008408">
    <property type="term" value="F:3'-5' exonuclease activity"/>
    <property type="evidence" value="ECO:0007669"/>
    <property type="project" value="InterPro"/>
</dbReference>
<protein>
    <recommendedName>
        <fullName evidence="2">DNA polymerase III subunit delta'</fullName>
        <ecNumber evidence="1">2.7.7.7</ecNumber>
    </recommendedName>
</protein>
<dbReference type="InterPro" id="IPR027417">
    <property type="entry name" value="P-loop_NTPase"/>
</dbReference>
<dbReference type="GO" id="GO:0006261">
    <property type="term" value="P:DNA-templated DNA replication"/>
    <property type="evidence" value="ECO:0007669"/>
    <property type="project" value="TreeGrafter"/>
</dbReference>
<evidence type="ECO:0000259" key="9">
    <source>
        <dbReference type="Pfam" id="PF09115"/>
    </source>
</evidence>
<comment type="caution">
    <text evidence="10">The sequence shown here is derived from an EMBL/GenBank/DDBJ whole genome shotgun (WGS) entry which is preliminary data.</text>
</comment>
<evidence type="ECO:0000256" key="7">
    <source>
        <dbReference type="ARBA" id="ARBA00049244"/>
    </source>
</evidence>
<dbReference type="InterPro" id="IPR015199">
    <property type="entry name" value="DNA_pol_III_delta_C"/>
</dbReference>
<keyword evidence="5" id="KW-0235">DNA replication</keyword>
<evidence type="ECO:0000256" key="5">
    <source>
        <dbReference type="ARBA" id="ARBA00022705"/>
    </source>
</evidence>
<dbReference type="EMBL" id="MLJW01000500">
    <property type="protein sequence ID" value="OIQ86102.1"/>
    <property type="molecule type" value="Genomic_DNA"/>
</dbReference>
<accession>A0A1J5QR83</accession>
<feature type="region of interest" description="Disordered" evidence="8">
    <location>
        <begin position="81"/>
        <end position="100"/>
    </location>
</feature>
<dbReference type="Gene3D" id="3.40.50.300">
    <property type="entry name" value="P-loop containing nucleotide triphosphate hydrolases"/>
    <property type="match status" value="1"/>
</dbReference>
<evidence type="ECO:0000256" key="1">
    <source>
        <dbReference type="ARBA" id="ARBA00012417"/>
    </source>
</evidence>
<dbReference type="InterPro" id="IPR004622">
    <property type="entry name" value="DNA_pol_HolB"/>
</dbReference>
<keyword evidence="6" id="KW-0239">DNA-directed DNA polymerase</keyword>